<dbReference type="PANTHER" id="PTHR33377">
    <property type="entry name" value="OS10G0134700 PROTEIN-RELATED"/>
    <property type="match status" value="1"/>
</dbReference>
<evidence type="ECO:0000313" key="1">
    <source>
        <dbReference type="EMBL" id="KAF0918118.1"/>
    </source>
</evidence>
<organism evidence="1 2">
    <name type="scientific">Oryza meyeriana var. granulata</name>
    <dbReference type="NCBI Taxonomy" id="110450"/>
    <lineage>
        <taxon>Eukaryota</taxon>
        <taxon>Viridiplantae</taxon>
        <taxon>Streptophyta</taxon>
        <taxon>Embryophyta</taxon>
        <taxon>Tracheophyta</taxon>
        <taxon>Spermatophyta</taxon>
        <taxon>Magnoliopsida</taxon>
        <taxon>Liliopsida</taxon>
        <taxon>Poales</taxon>
        <taxon>Poaceae</taxon>
        <taxon>BOP clade</taxon>
        <taxon>Oryzoideae</taxon>
        <taxon>Oryzeae</taxon>
        <taxon>Oryzinae</taxon>
        <taxon>Oryza</taxon>
        <taxon>Oryza meyeriana</taxon>
    </lineage>
</organism>
<evidence type="ECO:0000313" key="2">
    <source>
        <dbReference type="Proteomes" id="UP000479710"/>
    </source>
</evidence>
<gene>
    <name evidence="1" type="ORF">E2562_022704</name>
</gene>
<dbReference type="Proteomes" id="UP000479710">
    <property type="component" value="Unassembled WGS sequence"/>
</dbReference>
<accession>A0A6G1DZY9</accession>
<dbReference type="EMBL" id="SPHZ02000005">
    <property type="protein sequence ID" value="KAF0918118.1"/>
    <property type="molecule type" value="Genomic_DNA"/>
</dbReference>
<protein>
    <submittedName>
        <fullName evidence="1">Uncharacterized protein</fullName>
    </submittedName>
</protein>
<dbReference type="PANTHER" id="PTHR33377:SF115">
    <property type="entry name" value="OS05G0533301 PROTEIN"/>
    <property type="match status" value="1"/>
</dbReference>
<keyword evidence="2" id="KW-1185">Reference proteome</keyword>
<dbReference type="AlphaFoldDB" id="A0A6G1DZY9"/>
<comment type="caution">
    <text evidence="1">The sequence shown here is derived from an EMBL/GenBank/DDBJ whole genome shotgun (WGS) entry which is preliminary data.</text>
</comment>
<proteinExistence type="predicted"/>
<name>A0A6G1DZY9_9ORYZ</name>
<sequence length="146" mass="16664">MHPEAYWYFFKMLAFGSTNPDEHPRLASATMEIAMEYSGSFLAAYIIGELQRDNFNAQFWCSALRHLRAHVQSQLLLFGDHPNNLSRKDQPVHYARKCHASREIRGFRMEVPAATLLQLHDMLHHGSARACGVQEEAQLRPALDVG</sequence>
<reference evidence="1 2" key="1">
    <citation type="submission" date="2019-11" db="EMBL/GenBank/DDBJ databases">
        <title>Whole genome sequence of Oryza granulata.</title>
        <authorList>
            <person name="Li W."/>
        </authorList>
    </citation>
    <scope>NUCLEOTIDE SEQUENCE [LARGE SCALE GENOMIC DNA]</scope>
    <source>
        <strain evidence="2">cv. Menghai</strain>
        <tissue evidence="1">Leaf</tissue>
    </source>
</reference>
<dbReference type="OrthoDB" id="648973at2759"/>